<evidence type="ECO:0000259" key="5">
    <source>
        <dbReference type="PROSITE" id="PS01031"/>
    </source>
</evidence>
<reference evidence="7" key="1">
    <citation type="journal article" date="2024" name="IScience">
        <title>Strigolactones Initiate the Formation of Haustorium-like Structures in Castilleja.</title>
        <authorList>
            <person name="Buerger M."/>
            <person name="Peterson D."/>
            <person name="Chory J."/>
        </authorList>
    </citation>
    <scope>NUCLEOTIDE SEQUENCE [LARGE SCALE GENOMIC DNA]</scope>
</reference>
<dbReference type="PROSITE" id="PS01031">
    <property type="entry name" value="SHSP"/>
    <property type="match status" value="1"/>
</dbReference>
<organism evidence="6 7">
    <name type="scientific">Castilleja foliolosa</name>
    <dbReference type="NCBI Taxonomy" id="1961234"/>
    <lineage>
        <taxon>Eukaryota</taxon>
        <taxon>Viridiplantae</taxon>
        <taxon>Streptophyta</taxon>
        <taxon>Embryophyta</taxon>
        <taxon>Tracheophyta</taxon>
        <taxon>Spermatophyta</taxon>
        <taxon>Magnoliopsida</taxon>
        <taxon>eudicotyledons</taxon>
        <taxon>Gunneridae</taxon>
        <taxon>Pentapetalae</taxon>
        <taxon>asterids</taxon>
        <taxon>lamiids</taxon>
        <taxon>Lamiales</taxon>
        <taxon>Orobanchaceae</taxon>
        <taxon>Pedicularideae</taxon>
        <taxon>Castillejinae</taxon>
        <taxon>Castilleja</taxon>
    </lineage>
</organism>
<feature type="domain" description="SHSP" evidence="5">
    <location>
        <begin position="59"/>
        <end position="168"/>
    </location>
</feature>
<dbReference type="PANTHER" id="PTHR46991">
    <property type="entry name" value="23.5 KDA HEAT SHOCK PROTEIN, MITOCHONDRIAL"/>
    <property type="match status" value="1"/>
</dbReference>
<evidence type="ECO:0000256" key="2">
    <source>
        <dbReference type="ARBA" id="ARBA00023016"/>
    </source>
</evidence>
<dbReference type="SUPFAM" id="SSF49764">
    <property type="entry name" value="HSP20-like chaperones"/>
    <property type="match status" value="1"/>
</dbReference>
<dbReference type="CDD" id="cd06464">
    <property type="entry name" value="ACD_sHsps-like"/>
    <property type="match status" value="1"/>
</dbReference>
<dbReference type="Proteomes" id="UP001632038">
    <property type="component" value="Unassembled WGS sequence"/>
</dbReference>
<accession>A0ABD3E330</accession>
<keyword evidence="7" id="KW-1185">Reference proteome</keyword>
<protein>
    <recommendedName>
        <fullName evidence="5">SHSP domain-containing protein</fullName>
    </recommendedName>
</protein>
<name>A0ABD3E330_9LAMI</name>
<dbReference type="InterPro" id="IPR002068">
    <property type="entry name" value="A-crystallin/Hsp20_dom"/>
</dbReference>
<keyword evidence="2" id="KW-0346">Stress response</keyword>
<evidence type="ECO:0000256" key="3">
    <source>
        <dbReference type="PROSITE-ProRule" id="PRU00285"/>
    </source>
</evidence>
<gene>
    <name evidence="6" type="ORF">CASFOL_008477</name>
</gene>
<evidence type="ECO:0000256" key="1">
    <source>
        <dbReference type="ARBA" id="ARBA00022946"/>
    </source>
</evidence>
<comment type="caution">
    <text evidence="6">The sequence shown here is derived from an EMBL/GenBank/DDBJ whole genome shotgun (WGS) entry which is preliminary data.</text>
</comment>
<dbReference type="InterPro" id="IPR008978">
    <property type="entry name" value="HSP20-like_chaperone"/>
</dbReference>
<keyword evidence="1" id="KW-0809">Transit peptide</keyword>
<sequence>MAAFRRNLARLVLSTSSLRPVPATLPASSRFYDTFSYGHSKYNSGEGNPFYVVCGPCPTTQTPCYPPLHHEHLVRNLRDGFHIRLYMAGVGKEGVKLWIEGDELIAEGVKDKDFDNEDDGTTNTLLRYRMLCPHGDVFDLDAIKAEVKDGMMNVFVPRRDPSLFVPRA</sequence>
<evidence type="ECO:0000313" key="6">
    <source>
        <dbReference type="EMBL" id="KAL3647509.1"/>
    </source>
</evidence>
<dbReference type="AlphaFoldDB" id="A0ABD3E330"/>
<dbReference type="EMBL" id="JAVIJP010000009">
    <property type="protein sequence ID" value="KAL3647509.1"/>
    <property type="molecule type" value="Genomic_DNA"/>
</dbReference>
<dbReference type="PANTHER" id="PTHR46991:SF11">
    <property type="entry name" value="SMALL HEAT SHOCK PROTEIN HSPF"/>
    <property type="match status" value="1"/>
</dbReference>
<evidence type="ECO:0000256" key="4">
    <source>
        <dbReference type="RuleBase" id="RU003616"/>
    </source>
</evidence>
<dbReference type="Gene3D" id="2.60.40.790">
    <property type="match status" value="1"/>
</dbReference>
<dbReference type="Pfam" id="PF00011">
    <property type="entry name" value="HSP20"/>
    <property type="match status" value="1"/>
</dbReference>
<proteinExistence type="inferred from homology"/>
<comment type="similarity">
    <text evidence="3 4">Belongs to the small heat shock protein (HSP20) family.</text>
</comment>
<evidence type="ECO:0000313" key="7">
    <source>
        <dbReference type="Proteomes" id="UP001632038"/>
    </source>
</evidence>
<dbReference type="InterPro" id="IPR044656">
    <property type="entry name" value="HSP14.7/HSP23.5/HSP23.6-like"/>
</dbReference>